<feature type="compositionally biased region" description="Polar residues" evidence="1">
    <location>
        <begin position="178"/>
        <end position="198"/>
    </location>
</feature>
<feature type="compositionally biased region" description="Polar residues" evidence="1">
    <location>
        <begin position="134"/>
        <end position="146"/>
    </location>
</feature>
<feature type="region of interest" description="Disordered" evidence="1">
    <location>
        <begin position="306"/>
        <end position="337"/>
    </location>
</feature>
<evidence type="ECO:0000313" key="2">
    <source>
        <dbReference type="EMBL" id="JAP83134.1"/>
    </source>
</evidence>
<organism evidence="2">
    <name type="scientific">Rhipicephalus appendiculatus</name>
    <name type="common">Brown ear tick</name>
    <dbReference type="NCBI Taxonomy" id="34631"/>
    <lineage>
        <taxon>Eukaryota</taxon>
        <taxon>Metazoa</taxon>
        <taxon>Ecdysozoa</taxon>
        <taxon>Arthropoda</taxon>
        <taxon>Chelicerata</taxon>
        <taxon>Arachnida</taxon>
        <taxon>Acari</taxon>
        <taxon>Parasitiformes</taxon>
        <taxon>Ixodida</taxon>
        <taxon>Ixodoidea</taxon>
        <taxon>Ixodidae</taxon>
        <taxon>Rhipicephalinae</taxon>
        <taxon>Rhipicephalus</taxon>
        <taxon>Rhipicephalus</taxon>
    </lineage>
</organism>
<reference evidence="2" key="1">
    <citation type="journal article" date="2016" name="Ticks Tick Borne Dis.">
        <title>De novo assembly and annotation of the salivary gland transcriptome of Rhipicephalus appendiculatus male and female ticks during blood feeding.</title>
        <authorList>
            <person name="de Castro M.H."/>
            <person name="de Klerk D."/>
            <person name="Pienaar R."/>
            <person name="Latif A.A."/>
            <person name="Rees D.J."/>
            <person name="Mans B.J."/>
        </authorList>
    </citation>
    <scope>NUCLEOTIDE SEQUENCE</scope>
    <source>
        <tissue evidence="2">Salivary glands</tissue>
    </source>
</reference>
<protein>
    <submittedName>
        <fullName evidence="2">Uncharacterized protein</fullName>
    </submittedName>
</protein>
<evidence type="ECO:0000256" key="1">
    <source>
        <dbReference type="SAM" id="MobiDB-lite"/>
    </source>
</evidence>
<feature type="region of interest" description="Disordered" evidence="1">
    <location>
        <begin position="89"/>
        <end position="198"/>
    </location>
</feature>
<feature type="compositionally biased region" description="Basic and acidic residues" evidence="1">
    <location>
        <begin position="89"/>
        <end position="101"/>
    </location>
</feature>
<feature type="compositionally biased region" description="Polar residues" evidence="1">
    <location>
        <begin position="321"/>
        <end position="337"/>
    </location>
</feature>
<name>A0A131YVA6_RHIAP</name>
<feature type="compositionally biased region" description="Polar residues" evidence="1">
    <location>
        <begin position="108"/>
        <end position="124"/>
    </location>
</feature>
<accession>A0A131YVA6</accession>
<sequence>MLQPALALQPHFDPPLPPFRTSCIESWFEDFEAALELNGIWLQEFMFEVLEYHLPHDLRCRLTYFSWGPRPYDKLRDAVLNFYGVERQPREQTNRTARDHFPSALVPSATQPVETVPLPTTTGYTGDGERPPASSDTSTERFTTPEPTAPASNVPFLPPEPVPPLTATGADPSLVPASPTSLSAEPTTSGSDDSADSIPTTAIHELCLSSESCVAAPTEIGPSATVVQLAHPAAVSAPLPSAVEAFDTADTTSPASALAPYAIGFVDILAPAAHPLVDGQLDHDPSTVSSGSQSLPALLASESCALPDETRKRASPKPCYQLTTQTPSPCNLPSQRASGRRFSRGITKFTKFMQSARCVERPAHRSCHQQTHWCRRFGSHNARQLTMRRSRRWRHQHRQHTSNATALAVPRHRSAFRIPFLGVRKKLPRHSSLCVYSFGRVVRSCLDSYCFRRQLLTLLPTKLVKRGPRPLRGSQCRPPELQ</sequence>
<dbReference type="AlphaFoldDB" id="A0A131YVA6"/>
<dbReference type="EMBL" id="GEDV01005423">
    <property type="protein sequence ID" value="JAP83134.1"/>
    <property type="molecule type" value="Transcribed_RNA"/>
</dbReference>
<proteinExistence type="predicted"/>